<keyword evidence="2 5" id="KW-0808">Transferase</keyword>
<dbReference type="InterPro" id="IPR015422">
    <property type="entry name" value="PyrdxlP-dep_Trfase_small"/>
</dbReference>
<feature type="region of interest" description="Disordered" evidence="4">
    <location>
        <begin position="354"/>
        <end position="373"/>
    </location>
</feature>
<feature type="compositionally biased region" description="Polar residues" evidence="4">
    <location>
        <begin position="361"/>
        <end position="370"/>
    </location>
</feature>
<dbReference type="InterPro" id="IPR049704">
    <property type="entry name" value="Aminotrans_3_PPA_site"/>
</dbReference>
<dbReference type="CDD" id="cd00610">
    <property type="entry name" value="OAT_like"/>
    <property type="match status" value="1"/>
</dbReference>
<keyword evidence="6" id="KW-1185">Reference proteome</keyword>
<dbReference type="Gene3D" id="3.40.50.720">
    <property type="entry name" value="NAD(P)-binding Rossmann-like Domain"/>
    <property type="match status" value="1"/>
</dbReference>
<evidence type="ECO:0000256" key="2">
    <source>
        <dbReference type="ARBA" id="ARBA00022576"/>
    </source>
</evidence>
<dbReference type="InterPro" id="IPR015424">
    <property type="entry name" value="PyrdxlP-dep_Trfase"/>
</dbReference>
<dbReference type="InterPro" id="IPR015421">
    <property type="entry name" value="PyrdxlP-dep_Trfase_major"/>
</dbReference>
<keyword evidence="3" id="KW-0663">Pyridoxal phosphate</keyword>
<dbReference type="Gene3D" id="3.40.640.10">
    <property type="entry name" value="Type I PLP-dependent aspartate aminotransferase-like (Major domain)"/>
    <property type="match status" value="1"/>
</dbReference>
<dbReference type="PANTHER" id="PTHR11986:SF121">
    <property type="entry name" value="BLR3010 PROTEIN"/>
    <property type="match status" value="1"/>
</dbReference>
<dbReference type="RefSeq" id="WP_138233956.1">
    <property type="nucleotide sequence ID" value="NZ_CP185860.1"/>
</dbReference>
<dbReference type="PROSITE" id="PS00600">
    <property type="entry name" value="AA_TRANSFER_CLASS_3"/>
    <property type="match status" value="1"/>
</dbReference>
<reference evidence="5 6" key="1">
    <citation type="submission" date="2019-05" db="EMBL/GenBank/DDBJ databases">
        <title>Microbulbifer harenosus sp. nov., an alginate-degrading bacterium isolated from coastal sand.</title>
        <authorList>
            <person name="Huang H."/>
            <person name="Mo K."/>
            <person name="Bao S."/>
        </authorList>
    </citation>
    <scope>NUCLEOTIDE SEQUENCE [LARGE SCALE GENOMIC DNA]</scope>
    <source>
        <strain evidence="5 6">HB161719</strain>
    </source>
</reference>
<dbReference type="Pfam" id="PF00202">
    <property type="entry name" value="Aminotran_3"/>
    <property type="match status" value="1"/>
</dbReference>
<accession>A0ABY2UQZ5</accession>
<dbReference type="EMBL" id="VANI01000002">
    <property type="protein sequence ID" value="TLM79548.1"/>
    <property type="molecule type" value="Genomic_DNA"/>
</dbReference>
<name>A0ABY2UQZ5_9GAMM</name>
<dbReference type="GO" id="GO:0008483">
    <property type="term" value="F:transaminase activity"/>
    <property type="evidence" value="ECO:0007669"/>
    <property type="project" value="UniProtKB-KW"/>
</dbReference>
<evidence type="ECO:0000313" key="6">
    <source>
        <dbReference type="Proteomes" id="UP000306791"/>
    </source>
</evidence>
<evidence type="ECO:0000256" key="4">
    <source>
        <dbReference type="SAM" id="MobiDB-lite"/>
    </source>
</evidence>
<dbReference type="SUPFAM" id="SSF51735">
    <property type="entry name" value="NAD(P)-binding Rossmann-fold domains"/>
    <property type="match status" value="1"/>
</dbReference>
<dbReference type="InterPro" id="IPR005814">
    <property type="entry name" value="Aminotrans_3"/>
</dbReference>
<evidence type="ECO:0000313" key="5">
    <source>
        <dbReference type="EMBL" id="TLM79548.1"/>
    </source>
</evidence>
<sequence>MKFGFIAHPTSVGLKRHAKLIDLTERSFREQDRGFSPELWQWRNLVPFFALDEVVSSTGARCSGIVDYMPLTAEEMLADPRTVARRVEAGIEDLKARGAEIVGLGGFTGIVGNRGIHTAEKVKIPVTTGNSLTAYAAYQNLLQAMEKLDVSPVDTEVAVVGYPGSIALAIALLLLEQGCRLTLVHRGGDEKREQLLGYIPQAFHSAIRLSNRMEDCYENLRFYVAATSTGGVIDPARLRPGSVVVDAALPRDVMPAHTVRSDILLIDGGLISAGPEVSFGDAAGNFAPKMFMNGCLAETLILSLEGRRDSYSLGRVLPLEKVLEIGELAQRHGFTTHPMASAGERIGDEHYRDLQPHHRSSSQGATASSHGEQREASLARFRRHINPLLADFYQFNHCERVFQSGSGCTLTDLDGTRYLDFVAGYGCLNTGHNHPKITAAIREYLAAEHPTFVQYVSVPYHTALLAERLSQLAPGDLSRVFFSNSGTEAVEAAIKLALAATDSGRLLYCENGYHGKTLGALSVTGRQRHRNAFEPLLPQCSEIPFGCLESLEAELRKGDVRALVIEPIQGEGGAIVPADGYLGEVRRLCTHYGALLILDEVQTGLGRTGKLFCCEWENVVPDILVLSKSLSGGAIPIGATLCSPTLWDTAYGSIDRCILHTSTFGGGNLAAATALATLDVIEEENLAENARLVGARLLDALREIAAQYPFIRAVRGRGLMLAIEFCQSFEGSIESTVQELAHRLPWNPRSSYRMLPDSAKRHLDKAIAELESSMQDMFVLRFVSKLSQEHGILTFLTANSNRIMRIQPPLVLTEAEASQFILAFDSVCRDMSTFLD</sequence>
<proteinExistence type="predicted"/>
<organism evidence="5 6">
    <name type="scientific">Microbulbifer harenosus</name>
    <dbReference type="NCBI Taxonomy" id="2576840"/>
    <lineage>
        <taxon>Bacteria</taxon>
        <taxon>Pseudomonadati</taxon>
        <taxon>Pseudomonadota</taxon>
        <taxon>Gammaproteobacteria</taxon>
        <taxon>Cellvibrionales</taxon>
        <taxon>Microbulbiferaceae</taxon>
        <taxon>Microbulbifer</taxon>
    </lineage>
</organism>
<comment type="caution">
    <text evidence="5">The sequence shown here is derived from an EMBL/GenBank/DDBJ whole genome shotgun (WGS) entry which is preliminary data.</text>
</comment>
<gene>
    <name evidence="5" type="ORF">FDY93_01340</name>
</gene>
<protein>
    <submittedName>
        <fullName evidence="5">Aminotransferase class III-fold pyridoxal phosphate-dependent enzyme</fullName>
    </submittedName>
</protein>
<dbReference type="Proteomes" id="UP000306791">
    <property type="component" value="Unassembled WGS sequence"/>
</dbReference>
<evidence type="ECO:0000256" key="3">
    <source>
        <dbReference type="ARBA" id="ARBA00022898"/>
    </source>
</evidence>
<dbReference type="InterPro" id="IPR036291">
    <property type="entry name" value="NAD(P)-bd_dom_sf"/>
</dbReference>
<dbReference type="PANTHER" id="PTHR11986">
    <property type="entry name" value="AMINOTRANSFERASE CLASS III"/>
    <property type="match status" value="1"/>
</dbReference>
<evidence type="ECO:0000256" key="1">
    <source>
        <dbReference type="ARBA" id="ARBA00001933"/>
    </source>
</evidence>
<keyword evidence="2 5" id="KW-0032">Aminotransferase</keyword>
<comment type="cofactor">
    <cofactor evidence="1">
        <name>pyridoxal 5'-phosphate</name>
        <dbReference type="ChEBI" id="CHEBI:597326"/>
    </cofactor>
</comment>
<dbReference type="Gene3D" id="3.90.1150.10">
    <property type="entry name" value="Aspartate Aminotransferase, domain 1"/>
    <property type="match status" value="1"/>
</dbReference>
<dbReference type="InterPro" id="IPR050103">
    <property type="entry name" value="Class-III_PLP-dep_AT"/>
</dbReference>
<dbReference type="SUPFAM" id="SSF53383">
    <property type="entry name" value="PLP-dependent transferases"/>
    <property type="match status" value="1"/>
</dbReference>